<evidence type="ECO:0000256" key="9">
    <source>
        <dbReference type="SAM" id="MobiDB-lite"/>
    </source>
</evidence>
<dbReference type="PANTHER" id="PTHR46200:SF1">
    <property type="entry name" value="GATOR COMPLEX PROTEIN WDR24"/>
    <property type="match status" value="1"/>
</dbReference>
<dbReference type="GO" id="GO:0005774">
    <property type="term" value="C:vacuolar membrane"/>
    <property type="evidence" value="ECO:0007669"/>
    <property type="project" value="TreeGrafter"/>
</dbReference>
<keyword evidence="6" id="KW-0862">Zinc</keyword>
<dbReference type="PANTHER" id="PTHR46200">
    <property type="entry name" value="GATOR COMPLEX PROTEIN WDR24"/>
    <property type="match status" value="1"/>
</dbReference>
<evidence type="ECO:0000256" key="7">
    <source>
        <dbReference type="ARBA" id="ARBA00040269"/>
    </source>
</evidence>
<dbReference type="PROSITE" id="PS50294">
    <property type="entry name" value="WD_REPEATS_REGION"/>
    <property type="match status" value="1"/>
</dbReference>
<dbReference type="PROSITE" id="PS00678">
    <property type="entry name" value="WD_REPEATS_1"/>
    <property type="match status" value="1"/>
</dbReference>
<evidence type="ECO:0000256" key="8">
    <source>
        <dbReference type="PROSITE-ProRule" id="PRU00221"/>
    </source>
</evidence>
<dbReference type="InterPro" id="IPR001680">
    <property type="entry name" value="WD40_rpt"/>
</dbReference>
<keyword evidence="10" id="KW-1185">Reference proteome</keyword>
<feature type="compositionally biased region" description="Acidic residues" evidence="9">
    <location>
        <begin position="499"/>
        <end position="508"/>
    </location>
</feature>
<dbReference type="SMART" id="SM00320">
    <property type="entry name" value="WD40"/>
    <property type="match status" value="6"/>
</dbReference>
<dbReference type="SUPFAM" id="SSF50978">
    <property type="entry name" value="WD40 repeat-like"/>
    <property type="match status" value="1"/>
</dbReference>
<dbReference type="PROSITE" id="PS50082">
    <property type="entry name" value="WD_REPEATS_2"/>
    <property type="match status" value="3"/>
</dbReference>
<dbReference type="GeneID" id="105267670"/>
<feature type="region of interest" description="Disordered" evidence="9">
    <location>
        <begin position="479"/>
        <end position="510"/>
    </location>
</feature>
<dbReference type="InterPro" id="IPR037590">
    <property type="entry name" value="WDR24"/>
</dbReference>
<keyword evidence="3" id="KW-0479">Metal-binding</keyword>
<dbReference type="GO" id="GO:1904263">
    <property type="term" value="P:positive regulation of TORC1 signaling"/>
    <property type="evidence" value="ECO:0007669"/>
    <property type="project" value="TreeGrafter"/>
</dbReference>
<dbReference type="GO" id="GO:0061700">
    <property type="term" value="C:GATOR2 complex"/>
    <property type="evidence" value="ECO:0007669"/>
    <property type="project" value="TreeGrafter"/>
</dbReference>
<dbReference type="Gene3D" id="2.130.10.10">
    <property type="entry name" value="YVTN repeat-like/Quinoprotein amine dehydrogenase"/>
    <property type="match status" value="2"/>
</dbReference>
<feature type="repeat" description="WD" evidence="8">
    <location>
        <begin position="188"/>
        <end position="222"/>
    </location>
</feature>
<dbReference type="Pfam" id="PF00400">
    <property type="entry name" value="WD40"/>
    <property type="match status" value="3"/>
</dbReference>
<evidence type="ECO:0000256" key="5">
    <source>
        <dbReference type="ARBA" id="ARBA00022771"/>
    </source>
</evidence>
<evidence type="ECO:0000313" key="11">
    <source>
        <dbReference type="RefSeq" id="XP_011304984.1"/>
    </source>
</evidence>
<evidence type="ECO:0000256" key="6">
    <source>
        <dbReference type="ARBA" id="ARBA00022833"/>
    </source>
</evidence>
<evidence type="ECO:0000313" key="10">
    <source>
        <dbReference type="Proteomes" id="UP000694866"/>
    </source>
</evidence>
<dbReference type="CTD" id="84219"/>
<keyword evidence="4" id="KW-0677">Repeat</keyword>
<keyword evidence="2 8" id="KW-0853">WD repeat</keyword>
<dbReference type="Proteomes" id="UP000694866">
    <property type="component" value="Unplaced"/>
</dbReference>
<evidence type="ECO:0000256" key="2">
    <source>
        <dbReference type="ARBA" id="ARBA00022574"/>
    </source>
</evidence>
<dbReference type="InterPro" id="IPR036322">
    <property type="entry name" value="WD40_repeat_dom_sf"/>
</dbReference>
<feature type="repeat" description="WD" evidence="8">
    <location>
        <begin position="101"/>
        <end position="143"/>
    </location>
</feature>
<reference evidence="11" key="1">
    <citation type="submission" date="2025-08" db="UniProtKB">
        <authorList>
            <consortium name="RefSeq"/>
        </authorList>
    </citation>
    <scope>IDENTIFICATION</scope>
    <source>
        <strain evidence="11">USDA-PBARC FA_bdor</strain>
        <tissue evidence="11">Whole organism</tissue>
    </source>
</reference>
<dbReference type="GO" id="GO:0008270">
    <property type="term" value="F:zinc ion binding"/>
    <property type="evidence" value="ECO:0007669"/>
    <property type="project" value="UniProtKB-KW"/>
</dbReference>
<dbReference type="OrthoDB" id="60955at2759"/>
<dbReference type="GO" id="GO:0005829">
    <property type="term" value="C:cytosol"/>
    <property type="evidence" value="ECO:0007669"/>
    <property type="project" value="TreeGrafter"/>
</dbReference>
<dbReference type="KEGG" id="fas:105267670"/>
<comment type="similarity">
    <text evidence="1">Belongs to the WD repeat WDR24 family.</text>
</comment>
<evidence type="ECO:0000256" key="4">
    <source>
        <dbReference type="ARBA" id="ARBA00022737"/>
    </source>
</evidence>
<sequence length="789" mass="88582">MTSKTVFITQESPANALALNKDNSQVVIAGRNVFKIFTLLDDKFEEACNLRVGKNLNLNFSCNDVAWNLLDDHVLATAATNGAVVVWNLNKASRSKQDHVFADHKRTVNKVSFHMTEPTCLISGSQDGTMKYFDLRTKEATKTFYSNTESVRDVQFSPHQPQTFAAVSENGHVQQWDLRRSDRYFQHFTAHSGPIFACDWHPESTWLATASRDKTIKVWDLSVKPTCDYTIHTIASVGRIRWRPQRKYHIASCALVVDCSINIWDVRRPYIPFASFNEHKDVPTGVAWRGDPQSFLSTSRDCTLYHHVFTDATRPASKANPQGIALNVQGDVAYACKVNPNVTATVKLAGMMRKVPASSDTFCMASSVLHRFTRLVSTISESREHESKCFKFCAQGYILNGKLNDVCDHNALVATKCGRNDVSTVWRIIKTLYASPNGSILKTPATKDDPVLTNPLNLTQLTLSSGLDHTSQTQSVHLHENDVRSLQGDPRDFGGISGGDDETETDETPENHNYLHVGAIGSIPDYRKLLNGHKRPRGDFFFGEGELETETISMDYPGDYLENMMNNESDWTLPKEAFPLRHEIQDRSPPPEQFPNNSPEVNDDAGSVTVEDQPCQLIVTAIPKPMFWNPAHLVEEALRHHAAVRDVQTAASVLIALGDRRRDLNIESALQEHWLLEYIDMLGRFKLYDVITQIIQLAWIPSVSQLNQQSTTVHACCTACGKPLQRAAWLCDRCHTSRHALCSICHQVVRGVYAWCQGCTHGGHVVHMREWFKGNRQCPTGCGHLCEYT</sequence>
<evidence type="ECO:0000256" key="1">
    <source>
        <dbReference type="ARBA" id="ARBA00008134"/>
    </source>
</evidence>
<organism evidence="10 11">
    <name type="scientific">Fopius arisanus</name>
    <dbReference type="NCBI Taxonomy" id="64838"/>
    <lineage>
        <taxon>Eukaryota</taxon>
        <taxon>Metazoa</taxon>
        <taxon>Ecdysozoa</taxon>
        <taxon>Arthropoda</taxon>
        <taxon>Hexapoda</taxon>
        <taxon>Insecta</taxon>
        <taxon>Pterygota</taxon>
        <taxon>Neoptera</taxon>
        <taxon>Endopterygota</taxon>
        <taxon>Hymenoptera</taxon>
        <taxon>Apocrita</taxon>
        <taxon>Ichneumonoidea</taxon>
        <taxon>Braconidae</taxon>
        <taxon>Opiinae</taxon>
        <taxon>Fopius</taxon>
    </lineage>
</organism>
<dbReference type="InterPro" id="IPR015943">
    <property type="entry name" value="WD40/YVTN_repeat-like_dom_sf"/>
</dbReference>
<evidence type="ECO:0000256" key="3">
    <source>
        <dbReference type="ARBA" id="ARBA00022723"/>
    </source>
</evidence>
<dbReference type="RefSeq" id="XP_011304984.1">
    <property type="nucleotide sequence ID" value="XM_011306682.1"/>
</dbReference>
<dbReference type="InterPro" id="IPR019775">
    <property type="entry name" value="WD40_repeat_CS"/>
</dbReference>
<dbReference type="AlphaFoldDB" id="A0A9R1T7V9"/>
<feature type="repeat" description="WD" evidence="8">
    <location>
        <begin position="144"/>
        <end position="186"/>
    </location>
</feature>
<protein>
    <recommendedName>
        <fullName evidence="7">GATOR2 complex protein WDR24</fullName>
    </recommendedName>
</protein>
<keyword evidence="5" id="KW-0863">Zinc-finger</keyword>
<name>A0A9R1T7V9_9HYME</name>
<dbReference type="GO" id="GO:0016239">
    <property type="term" value="P:positive regulation of macroautophagy"/>
    <property type="evidence" value="ECO:0007669"/>
    <property type="project" value="TreeGrafter"/>
</dbReference>
<dbReference type="GO" id="GO:0034198">
    <property type="term" value="P:cellular response to amino acid starvation"/>
    <property type="evidence" value="ECO:0007669"/>
    <property type="project" value="TreeGrafter"/>
</dbReference>
<accession>A0A9R1T7V9</accession>
<feature type="region of interest" description="Disordered" evidence="9">
    <location>
        <begin position="585"/>
        <end position="607"/>
    </location>
</feature>
<dbReference type="CDD" id="cd16693">
    <property type="entry name" value="mRING-H2-C3H3C2_WDR24"/>
    <property type="match status" value="1"/>
</dbReference>
<proteinExistence type="inferred from homology"/>
<gene>
    <name evidence="11" type="primary">Wdr24</name>
</gene>